<dbReference type="Pfam" id="PF13452">
    <property type="entry name" value="FAS1_DH_region"/>
    <property type="match status" value="1"/>
</dbReference>
<dbReference type="Proteomes" id="UP000050509">
    <property type="component" value="Unassembled WGS sequence"/>
</dbReference>
<dbReference type="InterPro" id="IPR052741">
    <property type="entry name" value="Mitochondrial_HTD2"/>
</dbReference>
<protein>
    <recommendedName>
        <fullName evidence="1">FAS1-like dehydratase domain-containing protein</fullName>
    </recommendedName>
</protein>
<accession>A0A0N8PS38</accession>
<dbReference type="InterPro" id="IPR029069">
    <property type="entry name" value="HotDog_dom_sf"/>
</dbReference>
<evidence type="ECO:0000313" key="3">
    <source>
        <dbReference type="Proteomes" id="UP000050509"/>
    </source>
</evidence>
<dbReference type="GO" id="GO:0019171">
    <property type="term" value="F:(3R)-hydroxyacyl-[acyl-carrier-protein] dehydratase activity"/>
    <property type="evidence" value="ECO:0007669"/>
    <property type="project" value="TreeGrafter"/>
</dbReference>
<evidence type="ECO:0000313" key="2">
    <source>
        <dbReference type="EMBL" id="KPV51645.1"/>
    </source>
</evidence>
<reference evidence="2 3" key="1">
    <citation type="submission" date="2015-09" db="EMBL/GenBank/DDBJ databases">
        <title>Draft genome sequence of Kouleothrix aurantiaca JCM 19913.</title>
        <authorList>
            <person name="Hemp J."/>
        </authorList>
    </citation>
    <scope>NUCLEOTIDE SEQUENCE [LARGE SCALE GENOMIC DNA]</scope>
    <source>
        <strain evidence="2 3">COM-B</strain>
    </source>
</reference>
<dbReference type="PANTHER" id="PTHR28152:SF1">
    <property type="entry name" value="HYDROXYACYL-THIOESTER DEHYDRATASE TYPE 2, MITOCHONDRIAL"/>
    <property type="match status" value="1"/>
</dbReference>
<sequence>MNEWQEWIGRASSTTAWLDPAQANRMVATLDRTEVFRSGDALPPAWHWLYFHDVARATDLGEDGHPALGVVMPPVPARRRMWAGGSLQFHAPLILGKSAERRTTIHSITPKQGRSGALWFVSVEHALYAGGRLALSETQTLVYRDAALEPSAQAPLAPNAADYTARYALDSTALFRYSALTFNGHRIHYDLEY</sequence>
<dbReference type="EMBL" id="LJCR01000831">
    <property type="protein sequence ID" value="KPV51645.1"/>
    <property type="molecule type" value="Genomic_DNA"/>
</dbReference>
<dbReference type="InterPro" id="IPR039569">
    <property type="entry name" value="FAS1-like_DH_region"/>
</dbReference>
<comment type="caution">
    <text evidence="2">The sequence shown here is derived from an EMBL/GenBank/DDBJ whole genome shotgun (WGS) entry which is preliminary data.</text>
</comment>
<evidence type="ECO:0000259" key="1">
    <source>
        <dbReference type="Pfam" id="PF13452"/>
    </source>
</evidence>
<feature type="domain" description="FAS1-like dehydratase" evidence="1">
    <location>
        <begin position="67"/>
        <end position="128"/>
    </location>
</feature>
<dbReference type="AlphaFoldDB" id="A0A0N8PS38"/>
<feature type="non-terminal residue" evidence="2">
    <location>
        <position position="193"/>
    </location>
</feature>
<name>A0A0N8PS38_9CHLR</name>
<organism evidence="2 3">
    <name type="scientific">Kouleothrix aurantiaca</name>
    <dbReference type="NCBI Taxonomy" id="186479"/>
    <lineage>
        <taxon>Bacteria</taxon>
        <taxon>Bacillati</taxon>
        <taxon>Chloroflexota</taxon>
        <taxon>Chloroflexia</taxon>
        <taxon>Chloroflexales</taxon>
        <taxon>Roseiflexineae</taxon>
        <taxon>Roseiflexaceae</taxon>
        <taxon>Kouleothrix</taxon>
    </lineage>
</organism>
<dbReference type="PANTHER" id="PTHR28152">
    <property type="entry name" value="HYDROXYACYL-THIOESTER DEHYDRATASE TYPE 2, MITOCHONDRIAL"/>
    <property type="match status" value="1"/>
</dbReference>
<proteinExistence type="predicted"/>
<dbReference type="Gene3D" id="3.10.129.10">
    <property type="entry name" value="Hotdog Thioesterase"/>
    <property type="match status" value="1"/>
</dbReference>
<keyword evidence="3" id="KW-1185">Reference proteome</keyword>
<dbReference type="SUPFAM" id="SSF54637">
    <property type="entry name" value="Thioesterase/thiol ester dehydrase-isomerase"/>
    <property type="match status" value="1"/>
</dbReference>
<gene>
    <name evidence="2" type="ORF">SE17_20040</name>
</gene>